<protein>
    <submittedName>
        <fullName evidence="1">Uncharacterized protein</fullName>
    </submittedName>
</protein>
<dbReference type="InterPro" id="IPR039741">
    <property type="entry name" value="UDP-sugar_pyrophosphorylase"/>
</dbReference>
<dbReference type="InterPro" id="IPR029044">
    <property type="entry name" value="Nucleotide-diphossugar_trans"/>
</dbReference>
<evidence type="ECO:0000313" key="1">
    <source>
        <dbReference type="EMBL" id="EPS60386.1"/>
    </source>
</evidence>
<feature type="non-terminal residue" evidence="1">
    <location>
        <position position="73"/>
    </location>
</feature>
<dbReference type="PANTHER" id="PTHR11952:SF10">
    <property type="entry name" value="16S RRNA PROCESSING PROTEIN RIMM FAMILY"/>
    <property type="match status" value="1"/>
</dbReference>
<dbReference type="GO" id="GO:0006048">
    <property type="term" value="P:UDP-N-acetylglucosamine biosynthetic process"/>
    <property type="evidence" value="ECO:0007669"/>
    <property type="project" value="TreeGrafter"/>
</dbReference>
<evidence type="ECO:0000313" key="2">
    <source>
        <dbReference type="Proteomes" id="UP000015453"/>
    </source>
</evidence>
<dbReference type="GO" id="GO:0003977">
    <property type="term" value="F:UDP-N-acetylglucosamine diphosphorylase activity"/>
    <property type="evidence" value="ECO:0007669"/>
    <property type="project" value="TreeGrafter"/>
</dbReference>
<dbReference type="EMBL" id="AUSU01007611">
    <property type="protein sequence ID" value="EPS60386.1"/>
    <property type="molecule type" value="Genomic_DNA"/>
</dbReference>
<dbReference type="Proteomes" id="UP000015453">
    <property type="component" value="Unassembled WGS sequence"/>
</dbReference>
<gene>
    <name evidence="1" type="ORF">M569_14417</name>
</gene>
<feature type="non-terminal residue" evidence="1">
    <location>
        <position position="1"/>
    </location>
</feature>
<sequence length="73" mass="8691">KKERRELEWKERKRLQRRLIAAKKKLCEMDQKHVFHGFRCGDKYQKSLLADQIVSLNSRLLQQALGDVKVNPS</sequence>
<dbReference type="AlphaFoldDB" id="S8C7Q7"/>
<keyword evidence="2" id="KW-1185">Reference proteome</keyword>
<accession>S8C7Q7</accession>
<reference evidence="1 2" key="1">
    <citation type="journal article" date="2013" name="BMC Genomics">
        <title>The miniature genome of a carnivorous plant Genlisea aurea contains a low number of genes and short non-coding sequences.</title>
        <authorList>
            <person name="Leushkin E.V."/>
            <person name="Sutormin R.A."/>
            <person name="Nabieva E.R."/>
            <person name="Penin A.A."/>
            <person name="Kondrashov A.S."/>
            <person name="Logacheva M.D."/>
        </authorList>
    </citation>
    <scope>NUCLEOTIDE SEQUENCE [LARGE SCALE GENOMIC DNA]</scope>
</reference>
<dbReference type="PANTHER" id="PTHR11952">
    <property type="entry name" value="UDP- GLUCOSE PYROPHOSPHORYLASE"/>
    <property type="match status" value="1"/>
</dbReference>
<dbReference type="OrthoDB" id="532420at2759"/>
<proteinExistence type="predicted"/>
<name>S8C7Q7_9LAMI</name>
<dbReference type="Gene3D" id="3.90.550.10">
    <property type="entry name" value="Spore Coat Polysaccharide Biosynthesis Protein SpsA, Chain A"/>
    <property type="match status" value="1"/>
</dbReference>
<comment type="caution">
    <text evidence="1">The sequence shown here is derived from an EMBL/GenBank/DDBJ whole genome shotgun (WGS) entry which is preliminary data.</text>
</comment>
<organism evidence="1 2">
    <name type="scientific">Genlisea aurea</name>
    <dbReference type="NCBI Taxonomy" id="192259"/>
    <lineage>
        <taxon>Eukaryota</taxon>
        <taxon>Viridiplantae</taxon>
        <taxon>Streptophyta</taxon>
        <taxon>Embryophyta</taxon>
        <taxon>Tracheophyta</taxon>
        <taxon>Spermatophyta</taxon>
        <taxon>Magnoliopsida</taxon>
        <taxon>eudicotyledons</taxon>
        <taxon>Gunneridae</taxon>
        <taxon>Pentapetalae</taxon>
        <taxon>asterids</taxon>
        <taxon>lamiids</taxon>
        <taxon>Lamiales</taxon>
        <taxon>Lentibulariaceae</taxon>
        <taxon>Genlisea</taxon>
    </lineage>
</organism>